<dbReference type="EMBL" id="LJIJ01000405">
    <property type="protein sequence ID" value="ODM97836.1"/>
    <property type="molecule type" value="Genomic_DNA"/>
</dbReference>
<dbReference type="Pfam" id="PF01757">
    <property type="entry name" value="Acyl_transf_3"/>
    <property type="match status" value="1"/>
</dbReference>
<dbReference type="GO" id="GO:0016747">
    <property type="term" value="F:acyltransferase activity, transferring groups other than amino-acyl groups"/>
    <property type="evidence" value="ECO:0007669"/>
    <property type="project" value="InterPro"/>
</dbReference>
<dbReference type="Proteomes" id="UP000094527">
    <property type="component" value="Unassembled WGS sequence"/>
</dbReference>
<dbReference type="InterPro" id="IPR002656">
    <property type="entry name" value="Acyl_transf_3_dom"/>
</dbReference>
<dbReference type="OMA" id="NESCKGH"/>
<feature type="transmembrane region" description="Helical" evidence="1">
    <location>
        <begin position="594"/>
        <end position="627"/>
    </location>
</feature>
<feature type="domain" description="Nose resistant-to-fluoxetine protein N-terminal" evidence="3">
    <location>
        <begin position="96"/>
        <end position="280"/>
    </location>
</feature>
<evidence type="ECO:0000259" key="3">
    <source>
        <dbReference type="SMART" id="SM00703"/>
    </source>
</evidence>
<dbReference type="InterPro" id="IPR052728">
    <property type="entry name" value="O2_lipid_transport_reg"/>
</dbReference>
<keyword evidence="1" id="KW-1133">Transmembrane helix</keyword>
<feature type="signal peptide" evidence="2">
    <location>
        <begin position="1"/>
        <end position="24"/>
    </location>
</feature>
<protein>
    <submittedName>
        <fullName evidence="4">Nose resistant to fluoxetine protein 6</fullName>
    </submittedName>
</protein>
<keyword evidence="2" id="KW-0732">Signal</keyword>
<sequence>MKGAITRRLTTLSLCFAVLSLVNGAAIPEDLNGVHSESEFGEIINSGLLAGVDPEVSNQLVRNMIFPSYIQDFLKLFETKQDLNPIIAKLFDGVYNESCKGHSMEWIRRVIDTDQNVANELNKWVLQMVDSWGKPPEGMLSGHVNAYGDFDECVNIKVSDLEILNNVFKTPPSFEGRYCSIYFADYNTSMRSALKPIKTPINGYMTNHGINESIQEYMRDIGVNGAVSFEELMRLLTLRVGVLISPSMGVCMPNSCSMLEIQQILINAFDMMYTEIKDSKLYPEGLLWPWPTPLVGCLDKAKPDLDAADISVMTLLSVIGGLCLVSGITDYWLNHGVDKPPKRGLGYQYFMSFSLYTNIKKWLSTRRSAEDMGCLHGIRFLSTSWVVLAHTYYVITFLPQWNMVNVKQVYENWPVMTVINSTFAVDTFFVLSGMLVCYNLFKMFDKTKGKINVPMFYVHRYLRLTPTYAILVGIMATIVPYLGKWPYWGDVSEADGGNGFFHRTFIIRHMLPGFPTFLGGEFGSGGKFLGTGTRGKENQYAKFGWLIETGANCQISVMTLQSCTHKPQNPEHRGGRSVNFGGGPKFFFAVYERAYWVGIINSFFFSLEVGLMATGNDFVLLVCIFWIHYHLQE</sequence>
<proteinExistence type="predicted"/>
<gene>
    <name evidence="4" type="ORF">Ocin01_08844</name>
</gene>
<feature type="transmembrane region" description="Helical" evidence="1">
    <location>
        <begin position="461"/>
        <end position="482"/>
    </location>
</feature>
<dbReference type="PANTHER" id="PTHR11161">
    <property type="entry name" value="O-ACYLTRANSFERASE"/>
    <property type="match status" value="1"/>
</dbReference>
<keyword evidence="1" id="KW-0812">Transmembrane</keyword>
<evidence type="ECO:0000313" key="4">
    <source>
        <dbReference type="EMBL" id="ODM97836.1"/>
    </source>
</evidence>
<dbReference type="SMART" id="SM00703">
    <property type="entry name" value="NRF"/>
    <property type="match status" value="1"/>
</dbReference>
<feature type="transmembrane region" description="Helical" evidence="1">
    <location>
        <begin position="415"/>
        <end position="441"/>
    </location>
</feature>
<dbReference type="PANTHER" id="PTHR11161:SF0">
    <property type="entry name" value="O-ACYLTRANSFERASE LIKE PROTEIN"/>
    <property type="match status" value="1"/>
</dbReference>
<dbReference type="Pfam" id="PF20146">
    <property type="entry name" value="NRF"/>
    <property type="match status" value="1"/>
</dbReference>
<evidence type="ECO:0000256" key="1">
    <source>
        <dbReference type="SAM" id="Phobius"/>
    </source>
</evidence>
<evidence type="ECO:0000256" key="2">
    <source>
        <dbReference type="SAM" id="SignalP"/>
    </source>
</evidence>
<dbReference type="AlphaFoldDB" id="A0A1D2MXR6"/>
<feature type="chain" id="PRO_5008904704" evidence="2">
    <location>
        <begin position="25"/>
        <end position="633"/>
    </location>
</feature>
<keyword evidence="5" id="KW-1185">Reference proteome</keyword>
<name>A0A1D2MXR6_ORCCI</name>
<keyword evidence="1" id="KW-0472">Membrane</keyword>
<reference evidence="4 5" key="1">
    <citation type="journal article" date="2016" name="Genome Biol. Evol.">
        <title>Gene Family Evolution Reflects Adaptation to Soil Environmental Stressors in the Genome of the Collembolan Orchesella cincta.</title>
        <authorList>
            <person name="Faddeeva-Vakhrusheva A."/>
            <person name="Derks M.F."/>
            <person name="Anvar S.Y."/>
            <person name="Agamennone V."/>
            <person name="Suring W."/>
            <person name="Smit S."/>
            <person name="van Straalen N.M."/>
            <person name="Roelofs D."/>
        </authorList>
    </citation>
    <scope>NUCLEOTIDE SEQUENCE [LARGE SCALE GENOMIC DNA]</scope>
    <source>
        <tissue evidence="4">Mixed pool</tissue>
    </source>
</reference>
<organism evidence="4 5">
    <name type="scientific">Orchesella cincta</name>
    <name type="common">Springtail</name>
    <name type="synonym">Podura cincta</name>
    <dbReference type="NCBI Taxonomy" id="48709"/>
    <lineage>
        <taxon>Eukaryota</taxon>
        <taxon>Metazoa</taxon>
        <taxon>Ecdysozoa</taxon>
        <taxon>Arthropoda</taxon>
        <taxon>Hexapoda</taxon>
        <taxon>Collembola</taxon>
        <taxon>Entomobryomorpha</taxon>
        <taxon>Entomobryoidea</taxon>
        <taxon>Orchesellidae</taxon>
        <taxon>Orchesellinae</taxon>
        <taxon>Orchesella</taxon>
    </lineage>
</organism>
<comment type="caution">
    <text evidence="4">The sequence shown here is derived from an EMBL/GenBank/DDBJ whole genome shotgun (WGS) entry which is preliminary data.</text>
</comment>
<dbReference type="InterPro" id="IPR006621">
    <property type="entry name" value="Nose-resist-to-fluoxetine_N"/>
</dbReference>
<accession>A0A1D2MXR6</accession>
<feature type="transmembrane region" description="Helical" evidence="1">
    <location>
        <begin position="310"/>
        <end position="333"/>
    </location>
</feature>
<evidence type="ECO:0000313" key="5">
    <source>
        <dbReference type="Proteomes" id="UP000094527"/>
    </source>
</evidence>
<dbReference type="OrthoDB" id="118951at2759"/>
<feature type="transmembrane region" description="Helical" evidence="1">
    <location>
        <begin position="376"/>
        <end position="395"/>
    </location>
</feature>